<keyword evidence="2 4" id="KW-0238">DNA-binding</keyword>
<gene>
    <name evidence="6" type="ORF">KHQ06_27785</name>
</gene>
<accession>A0ABX8CL16</accession>
<organism evidence="6 7">
    <name type="scientific">Nocardia tengchongensis</name>
    <dbReference type="NCBI Taxonomy" id="2055889"/>
    <lineage>
        <taxon>Bacteria</taxon>
        <taxon>Bacillati</taxon>
        <taxon>Actinomycetota</taxon>
        <taxon>Actinomycetes</taxon>
        <taxon>Mycobacteriales</taxon>
        <taxon>Nocardiaceae</taxon>
        <taxon>Nocardia</taxon>
    </lineage>
</organism>
<dbReference type="RefSeq" id="WP_213556122.1">
    <property type="nucleotide sequence ID" value="NZ_JBHZDI010000037.1"/>
</dbReference>
<dbReference type="InterPro" id="IPR001647">
    <property type="entry name" value="HTH_TetR"/>
</dbReference>
<sequence length="198" mass="21815">MAVPYEETGRTNQKSRTRTALIAATRNLLAQGEIPTVEDAARAADISRTTAYRYFPNQRALLAAVRPEIDQATLLPDPAPADPRERLDLVMRECVRITLDWEPELRASLRLSLEPGAGNPSPLRRGRAIGWIEHALEPLRNTHPAIDIHRLAIAIRAATGIESFIWLVDIAALPRPEAAEILCGTARALLNEALATRP</sequence>
<evidence type="ECO:0000256" key="2">
    <source>
        <dbReference type="ARBA" id="ARBA00023125"/>
    </source>
</evidence>
<dbReference type="SUPFAM" id="SSF46689">
    <property type="entry name" value="Homeodomain-like"/>
    <property type="match status" value="1"/>
</dbReference>
<evidence type="ECO:0000259" key="5">
    <source>
        <dbReference type="PROSITE" id="PS50977"/>
    </source>
</evidence>
<dbReference type="PANTHER" id="PTHR30055:SF234">
    <property type="entry name" value="HTH-TYPE TRANSCRIPTIONAL REGULATOR BETI"/>
    <property type="match status" value="1"/>
</dbReference>
<keyword evidence="1" id="KW-0805">Transcription regulation</keyword>
<dbReference type="InterPro" id="IPR050109">
    <property type="entry name" value="HTH-type_TetR-like_transc_reg"/>
</dbReference>
<evidence type="ECO:0000256" key="1">
    <source>
        <dbReference type="ARBA" id="ARBA00023015"/>
    </source>
</evidence>
<dbReference type="Proteomes" id="UP000683310">
    <property type="component" value="Chromosome"/>
</dbReference>
<evidence type="ECO:0000256" key="3">
    <source>
        <dbReference type="ARBA" id="ARBA00023163"/>
    </source>
</evidence>
<keyword evidence="7" id="KW-1185">Reference proteome</keyword>
<reference evidence="6 7" key="1">
    <citation type="submission" date="2021-04" db="EMBL/GenBank/DDBJ databases">
        <title>Nocardia tengchongensis.</title>
        <authorList>
            <person name="Zhuang k."/>
            <person name="Ran Y."/>
            <person name="Li W."/>
        </authorList>
    </citation>
    <scope>NUCLEOTIDE SEQUENCE [LARGE SCALE GENOMIC DNA]</scope>
    <source>
        <strain evidence="6 7">CFH S0057</strain>
    </source>
</reference>
<dbReference type="PANTHER" id="PTHR30055">
    <property type="entry name" value="HTH-TYPE TRANSCRIPTIONAL REGULATOR RUTR"/>
    <property type="match status" value="1"/>
</dbReference>
<name>A0ABX8CL16_9NOCA</name>
<dbReference type="Gene3D" id="1.10.357.10">
    <property type="entry name" value="Tetracycline Repressor, domain 2"/>
    <property type="match status" value="1"/>
</dbReference>
<evidence type="ECO:0000313" key="6">
    <source>
        <dbReference type="EMBL" id="QVI20041.1"/>
    </source>
</evidence>
<keyword evidence="3" id="KW-0804">Transcription</keyword>
<feature type="DNA-binding region" description="H-T-H motif" evidence="4">
    <location>
        <begin position="36"/>
        <end position="55"/>
    </location>
</feature>
<dbReference type="EMBL" id="CP074371">
    <property type="protein sequence ID" value="QVI20041.1"/>
    <property type="molecule type" value="Genomic_DNA"/>
</dbReference>
<evidence type="ECO:0000256" key="4">
    <source>
        <dbReference type="PROSITE-ProRule" id="PRU00335"/>
    </source>
</evidence>
<proteinExistence type="predicted"/>
<dbReference type="Pfam" id="PF00440">
    <property type="entry name" value="TetR_N"/>
    <property type="match status" value="1"/>
</dbReference>
<dbReference type="InterPro" id="IPR009057">
    <property type="entry name" value="Homeodomain-like_sf"/>
</dbReference>
<dbReference type="PROSITE" id="PS50977">
    <property type="entry name" value="HTH_TETR_2"/>
    <property type="match status" value="1"/>
</dbReference>
<evidence type="ECO:0000313" key="7">
    <source>
        <dbReference type="Proteomes" id="UP000683310"/>
    </source>
</evidence>
<feature type="domain" description="HTH tetR-type" evidence="5">
    <location>
        <begin position="15"/>
        <end position="73"/>
    </location>
</feature>
<protein>
    <submittedName>
        <fullName evidence="6">TetR/AcrR family transcriptional regulator</fullName>
    </submittedName>
</protein>